<keyword evidence="1 8" id="KW-0963">Cytoplasm</keyword>
<keyword evidence="6 8" id="KW-0418">Kinase</keyword>
<dbReference type="SUPFAM" id="SSF88697">
    <property type="entry name" value="PUA domain-like"/>
    <property type="match status" value="1"/>
</dbReference>
<dbReference type="Gene3D" id="2.30.130.10">
    <property type="entry name" value="PUA domain"/>
    <property type="match status" value="1"/>
</dbReference>
<reference evidence="11" key="1">
    <citation type="submission" date="2018-03" db="EMBL/GenBank/DDBJ databases">
        <authorList>
            <person name="Navarro De La Torre S."/>
        </authorList>
    </citation>
    <scope>NUCLEOTIDE SEQUENCE [LARGE SCALE GENOMIC DNA]</scope>
    <source>
        <strain evidence="11">EAod3</strain>
    </source>
</reference>
<dbReference type="PROSITE" id="PS50890">
    <property type="entry name" value="PUA"/>
    <property type="match status" value="1"/>
</dbReference>
<comment type="pathway">
    <text evidence="8">Amino-acid biosynthesis; L-proline biosynthesis; L-glutamate 5-semialdehyde from L-glutamate: step 1/2.</text>
</comment>
<dbReference type="PIRSF" id="PIRSF000729">
    <property type="entry name" value="GK"/>
    <property type="match status" value="1"/>
</dbReference>
<dbReference type="SMART" id="SM00359">
    <property type="entry name" value="PUA"/>
    <property type="match status" value="1"/>
</dbReference>
<evidence type="ECO:0000256" key="5">
    <source>
        <dbReference type="ARBA" id="ARBA00022741"/>
    </source>
</evidence>
<evidence type="ECO:0000256" key="2">
    <source>
        <dbReference type="ARBA" id="ARBA00022605"/>
    </source>
</evidence>
<name>A0A2R8CJU9_9GAMM</name>
<keyword evidence="2 8" id="KW-0028">Amino-acid biosynthesis</keyword>
<dbReference type="AlphaFoldDB" id="A0A2R8CJU9"/>
<feature type="binding site" evidence="8">
    <location>
        <begin position="189"/>
        <end position="190"/>
    </location>
    <ligand>
        <name>ATP</name>
        <dbReference type="ChEBI" id="CHEBI:30616"/>
    </ligand>
</feature>
<evidence type="ECO:0000256" key="7">
    <source>
        <dbReference type="ARBA" id="ARBA00022840"/>
    </source>
</evidence>
<dbReference type="InterPro" id="IPR005715">
    <property type="entry name" value="Glu_5kinase/COase_Synthase"/>
</dbReference>
<dbReference type="NCBIfam" id="TIGR01027">
    <property type="entry name" value="proB"/>
    <property type="match status" value="1"/>
</dbReference>
<dbReference type="InterPro" id="IPR041739">
    <property type="entry name" value="G5K_ProB"/>
</dbReference>
<sequence>MTPELESAMTEQALEGSRSQVTRLRRVVVKIGSALLTNDGRGLDEAAIGGWVDQLAELHRRGVEVVLVSSGAVAEGMVRLGWQVRPSALHDLQAAAAVGQTGLVRSYEDHFARFDIRTAQILLTHDDLSNRKRYLNARSALRTLIDLGVVAIVNENDTVVTDEIRFGDNDTLGALVVNLLEADALIILTDQEGLYNADPRKDADAQLISEGKADDPRWVAVAGDGGKLGRGGMATKIRAARLAARSGALTLIASGRQPRVLSRLLEGEGIGTLLVPEHAPMTARKRWLAGQLQVRGTLTLDQGAVTRVRQRGSSLLPVGVTAVDGNFRRGDMVLCVDGDGEPIAKGLANYDAQDTGRILGVPTHDIVAHLGYIEAPELIHRDNMVILCDP</sequence>
<feature type="binding site" evidence="8">
    <location>
        <position position="169"/>
    </location>
    <ligand>
        <name>substrate</name>
    </ligand>
</feature>
<dbReference type="Gene3D" id="3.40.1160.10">
    <property type="entry name" value="Acetylglutamate kinase-like"/>
    <property type="match status" value="2"/>
</dbReference>
<comment type="caution">
    <text evidence="8">Lacks conserved residue(s) required for the propagation of feature annotation.</text>
</comment>
<evidence type="ECO:0000259" key="9">
    <source>
        <dbReference type="SMART" id="SM00359"/>
    </source>
</evidence>
<evidence type="ECO:0000313" key="10">
    <source>
        <dbReference type="EMBL" id="SPJ33166.1"/>
    </source>
</evidence>
<comment type="function">
    <text evidence="8">Catalyzes the transfer of a phosphate group to glutamate to form L-glutamate 5-phosphate.</text>
</comment>
<evidence type="ECO:0000256" key="1">
    <source>
        <dbReference type="ARBA" id="ARBA00022490"/>
    </source>
</evidence>
<comment type="similarity">
    <text evidence="8">Belongs to the glutamate 5-kinase family.</text>
</comment>
<dbReference type="PANTHER" id="PTHR43654:SF1">
    <property type="entry name" value="ISOPENTENYL PHOSPHATE KINASE"/>
    <property type="match status" value="1"/>
</dbReference>
<evidence type="ECO:0000256" key="4">
    <source>
        <dbReference type="ARBA" id="ARBA00022679"/>
    </source>
</evidence>
<keyword evidence="5 8" id="KW-0547">Nucleotide-binding</keyword>
<dbReference type="GO" id="GO:0004349">
    <property type="term" value="F:glutamate 5-kinase activity"/>
    <property type="evidence" value="ECO:0007669"/>
    <property type="project" value="UniProtKB-UniRule"/>
</dbReference>
<dbReference type="GO" id="GO:0003723">
    <property type="term" value="F:RNA binding"/>
    <property type="evidence" value="ECO:0007669"/>
    <property type="project" value="InterPro"/>
</dbReference>
<gene>
    <name evidence="8 10" type="primary">proB</name>
    <name evidence="10" type="ORF">KSP9073_01170</name>
</gene>
<evidence type="ECO:0000313" key="11">
    <source>
        <dbReference type="Proteomes" id="UP000244934"/>
    </source>
</evidence>
<feature type="binding site" evidence="8">
    <location>
        <position position="30"/>
    </location>
    <ligand>
        <name>ATP</name>
        <dbReference type="ChEBI" id="CHEBI:30616"/>
    </ligand>
</feature>
<keyword evidence="4 8" id="KW-0808">Transferase</keyword>
<feature type="binding site" evidence="8">
    <location>
        <position position="70"/>
    </location>
    <ligand>
        <name>substrate</name>
    </ligand>
</feature>
<dbReference type="EC" id="2.7.2.11" evidence="8"/>
<dbReference type="InterPro" id="IPR002478">
    <property type="entry name" value="PUA"/>
</dbReference>
<proteinExistence type="inferred from homology"/>
<dbReference type="Pfam" id="PF01472">
    <property type="entry name" value="PUA"/>
    <property type="match status" value="1"/>
</dbReference>
<dbReference type="UniPathway" id="UPA00098">
    <property type="reaction ID" value="UER00359"/>
</dbReference>
<dbReference type="PROSITE" id="PS00902">
    <property type="entry name" value="GLUTAMATE_5_KINASE"/>
    <property type="match status" value="1"/>
</dbReference>
<dbReference type="GO" id="GO:0005524">
    <property type="term" value="F:ATP binding"/>
    <property type="evidence" value="ECO:0007669"/>
    <property type="project" value="UniProtKB-KW"/>
</dbReference>
<keyword evidence="11" id="KW-1185">Reference proteome</keyword>
<accession>A0A2R8CJU9</accession>
<dbReference type="InterPro" id="IPR019797">
    <property type="entry name" value="Glutamate_5-kinase_CS"/>
</dbReference>
<dbReference type="Pfam" id="PF00696">
    <property type="entry name" value="AA_kinase"/>
    <property type="match status" value="1"/>
</dbReference>
<dbReference type="InterPro" id="IPR036393">
    <property type="entry name" value="AceGlu_kinase-like_sf"/>
</dbReference>
<dbReference type="PANTHER" id="PTHR43654">
    <property type="entry name" value="GLUTAMATE 5-KINASE"/>
    <property type="match status" value="1"/>
</dbReference>
<dbReference type="GO" id="GO:0005829">
    <property type="term" value="C:cytosol"/>
    <property type="evidence" value="ECO:0007669"/>
    <property type="project" value="TreeGrafter"/>
</dbReference>
<feature type="domain" description="PUA" evidence="9">
    <location>
        <begin position="296"/>
        <end position="380"/>
    </location>
</feature>
<dbReference type="GO" id="GO:0055129">
    <property type="term" value="P:L-proline biosynthetic process"/>
    <property type="evidence" value="ECO:0007669"/>
    <property type="project" value="UniProtKB-UniRule"/>
</dbReference>
<dbReference type="SUPFAM" id="SSF53633">
    <property type="entry name" value="Carbamate kinase-like"/>
    <property type="match status" value="1"/>
</dbReference>
<feature type="binding site" evidence="8">
    <location>
        <position position="157"/>
    </location>
    <ligand>
        <name>substrate</name>
    </ligand>
</feature>
<dbReference type="InterPro" id="IPR001057">
    <property type="entry name" value="Glu/AcGlu_kinase"/>
</dbReference>
<keyword evidence="3 8" id="KW-0641">Proline biosynthesis</keyword>
<organism evidence="10 11">
    <name type="scientific">Kushneria phyllosphaerae</name>
    <dbReference type="NCBI Taxonomy" id="2100822"/>
    <lineage>
        <taxon>Bacteria</taxon>
        <taxon>Pseudomonadati</taxon>
        <taxon>Pseudomonadota</taxon>
        <taxon>Gammaproteobacteria</taxon>
        <taxon>Oceanospirillales</taxon>
        <taxon>Halomonadaceae</taxon>
        <taxon>Kushneria</taxon>
    </lineage>
</organism>
<dbReference type="InterPro" id="IPR001048">
    <property type="entry name" value="Asp/Glu/Uridylate_kinase"/>
</dbReference>
<dbReference type="HAMAP" id="MF_00456">
    <property type="entry name" value="ProB"/>
    <property type="match status" value="1"/>
</dbReference>
<evidence type="ECO:0000256" key="8">
    <source>
        <dbReference type="HAMAP-Rule" id="MF_00456"/>
    </source>
</evidence>
<evidence type="ECO:0000256" key="6">
    <source>
        <dbReference type="ARBA" id="ARBA00022777"/>
    </source>
</evidence>
<dbReference type="PRINTS" id="PR00474">
    <property type="entry name" value="GLU5KINASE"/>
</dbReference>
<dbReference type="CDD" id="cd21157">
    <property type="entry name" value="PUA_G5K"/>
    <property type="match status" value="1"/>
</dbReference>
<dbReference type="EMBL" id="ONZI01000001">
    <property type="protein sequence ID" value="SPJ33166.1"/>
    <property type="molecule type" value="Genomic_DNA"/>
</dbReference>
<dbReference type="InterPro" id="IPR036974">
    <property type="entry name" value="PUA_sf"/>
</dbReference>
<dbReference type="InterPro" id="IPR015947">
    <property type="entry name" value="PUA-like_sf"/>
</dbReference>
<keyword evidence="7 8" id="KW-0067">ATP-binding</keyword>
<protein>
    <recommendedName>
        <fullName evidence="8">Glutamate 5-kinase</fullName>
        <ecNumber evidence="8">2.7.2.11</ecNumber>
    </recommendedName>
    <alternativeName>
        <fullName evidence="8">Gamma-glutamyl kinase</fullName>
        <shortName evidence="8">GK</shortName>
    </alternativeName>
</protein>
<dbReference type="Proteomes" id="UP000244934">
    <property type="component" value="Unassembled WGS sequence"/>
</dbReference>
<comment type="subcellular location">
    <subcellularLocation>
        <location evidence="8">Cytoplasm</location>
    </subcellularLocation>
</comment>
<evidence type="ECO:0000256" key="3">
    <source>
        <dbReference type="ARBA" id="ARBA00022650"/>
    </source>
</evidence>
<dbReference type="FunFam" id="3.40.1160.10:FF:000018">
    <property type="entry name" value="Glutamate 5-kinase"/>
    <property type="match status" value="1"/>
</dbReference>
<comment type="catalytic activity">
    <reaction evidence="8">
        <text>L-glutamate + ATP = L-glutamyl 5-phosphate + ADP</text>
        <dbReference type="Rhea" id="RHEA:14877"/>
        <dbReference type="ChEBI" id="CHEBI:29985"/>
        <dbReference type="ChEBI" id="CHEBI:30616"/>
        <dbReference type="ChEBI" id="CHEBI:58274"/>
        <dbReference type="ChEBI" id="CHEBI:456216"/>
        <dbReference type="EC" id="2.7.2.11"/>
    </reaction>
</comment>
<dbReference type="InterPro" id="IPR011529">
    <property type="entry name" value="Glu_5kinase"/>
</dbReference>
<dbReference type="CDD" id="cd04242">
    <property type="entry name" value="AAK_G5K_ProB"/>
    <property type="match status" value="1"/>
</dbReference>